<dbReference type="InterPro" id="IPR033134">
    <property type="entry name" value="Asp/Glu_racemase_AS_2"/>
</dbReference>
<dbReference type="SUPFAM" id="SSF53681">
    <property type="entry name" value="Aspartate/glutamate racemase"/>
    <property type="match status" value="2"/>
</dbReference>
<dbReference type="STRING" id="1048983.EL17_08010"/>
<comment type="caution">
    <text evidence="2">The sequence shown here is derived from an EMBL/GenBank/DDBJ whole genome shotgun (WGS) entry which is preliminary data.</text>
</comment>
<dbReference type="Proteomes" id="UP000027821">
    <property type="component" value="Unassembled WGS sequence"/>
</dbReference>
<dbReference type="PROSITE" id="PS51257">
    <property type="entry name" value="PROKAR_LIPOPROTEIN"/>
    <property type="match status" value="1"/>
</dbReference>
<evidence type="ECO:0000256" key="1">
    <source>
        <dbReference type="ARBA" id="ARBA00023235"/>
    </source>
</evidence>
<dbReference type="GO" id="GO:0009252">
    <property type="term" value="P:peptidoglycan biosynthetic process"/>
    <property type="evidence" value="ECO:0007669"/>
    <property type="project" value="TreeGrafter"/>
</dbReference>
<dbReference type="EMBL" id="JMIH01000016">
    <property type="protein sequence ID" value="KEO74079.1"/>
    <property type="molecule type" value="Genomic_DNA"/>
</dbReference>
<reference evidence="2 3" key="1">
    <citation type="submission" date="2014-04" db="EMBL/GenBank/DDBJ databases">
        <title>Characterization and application of a salt tolerant electro-active bacterium.</title>
        <authorList>
            <person name="Yang L."/>
            <person name="Wei S."/>
            <person name="Tay Q.X.M."/>
        </authorList>
    </citation>
    <scope>NUCLEOTIDE SEQUENCE [LARGE SCALE GENOMIC DNA]</scope>
    <source>
        <strain evidence="2 3">LY1</strain>
    </source>
</reference>
<keyword evidence="1" id="KW-0413">Isomerase</keyword>
<dbReference type="AlphaFoldDB" id="A0A074KYR2"/>
<evidence type="ECO:0000313" key="3">
    <source>
        <dbReference type="Proteomes" id="UP000027821"/>
    </source>
</evidence>
<dbReference type="RefSeq" id="WP_035072862.1">
    <property type="nucleotide sequence ID" value="NZ_JMIH01000016.1"/>
</dbReference>
<dbReference type="GO" id="GO:0008881">
    <property type="term" value="F:glutamate racemase activity"/>
    <property type="evidence" value="ECO:0007669"/>
    <property type="project" value="TreeGrafter"/>
</dbReference>
<evidence type="ECO:0000313" key="2">
    <source>
        <dbReference type="EMBL" id="KEO74079.1"/>
    </source>
</evidence>
<dbReference type="PROSITE" id="PS00924">
    <property type="entry name" value="ASP_GLU_RACEMASE_2"/>
    <property type="match status" value="1"/>
</dbReference>
<dbReference type="Gene3D" id="3.40.50.1860">
    <property type="match status" value="2"/>
</dbReference>
<sequence length="521" mass="58771">MENLRFALRIHPSYIPALVSACVWWMTSCDTASTSSVQADLDRTPIETAILDQEDNFYYIDFKKYPYTDNTLPIGVFDSGTGGLTILNTLLDFDQHDNESGLSGADHQPDFSKENFIYLADQANMPYGNYYAENKSDLLIEHIIKDAQFLLGHKYYLEGQKDYQEDKLPVKAMVIACNTATAYGKETLEQFISKTGVPLKIIGVIDAGAKGALSHFDKDEDGAIAVFATVGTIASKGYEKTILDKANALGYKGNIQVYNQGGHGIAEAVDEEPDYIQRDLKAPRKDYRGPALDHPDFPIDKTLMDVYNFDFDHHSMLCDADNTQDCQVLQINSSENYVRYHLVSMMEKIRKSAHPKPLKVVMLGCTHYPYLSEEIKDVLAELYDYKKDNAYVYRPFMAENIALVDPAVNVAEELYDYLKTGNMFNQKGDINSSEFYISVPNRNNPRVAIDDKGRFPYDYKYGRSAGEVQEYVQVVPFSAVNIPMETLDRLEAAVPTTYGIIKKFTNENDKTKGLSKTSKIR</sequence>
<dbReference type="InterPro" id="IPR018187">
    <property type="entry name" value="Asp/Glu_racemase_AS_1"/>
</dbReference>
<dbReference type="OrthoDB" id="9801055at2"/>
<dbReference type="PANTHER" id="PTHR21198:SF2">
    <property type="entry name" value="GLUTAMATE RACEMASE"/>
    <property type="match status" value="1"/>
</dbReference>
<accession>A0A074KYR2</accession>
<keyword evidence="3" id="KW-1185">Reference proteome</keyword>
<protein>
    <submittedName>
        <fullName evidence="2">Asp/Glu/hydantoin racemase</fullName>
    </submittedName>
</protein>
<gene>
    <name evidence="2" type="ORF">EL17_08010</name>
</gene>
<name>A0A074KYR2_9BACT</name>
<proteinExistence type="predicted"/>
<dbReference type="PANTHER" id="PTHR21198">
    <property type="entry name" value="GLUTAMATE RACEMASE"/>
    <property type="match status" value="1"/>
</dbReference>
<dbReference type="InterPro" id="IPR001920">
    <property type="entry name" value="Asp/Glu_race"/>
</dbReference>
<organism evidence="2 3">
    <name type="scientific">Anditalea andensis</name>
    <dbReference type="NCBI Taxonomy" id="1048983"/>
    <lineage>
        <taxon>Bacteria</taxon>
        <taxon>Pseudomonadati</taxon>
        <taxon>Bacteroidota</taxon>
        <taxon>Cytophagia</taxon>
        <taxon>Cytophagales</taxon>
        <taxon>Cytophagaceae</taxon>
        <taxon>Anditalea</taxon>
    </lineage>
</organism>
<dbReference type="PROSITE" id="PS00923">
    <property type="entry name" value="ASP_GLU_RACEMASE_1"/>
    <property type="match status" value="1"/>
</dbReference>
<dbReference type="eggNOG" id="COG0796">
    <property type="taxonomic scope" value="Bacteria"/>
</dbReference>